<dbReference type="GO" id="GO:0016491">
    <property type="term" value="F:oxidoreductase activity"/>
    <property type="evidence" value="ECO:0007669"/>
    <property type="project" value="UniProtKB-KW"/>
</dbReference>
<dbReference type="PANTHER" id="PTHR22604">
    <property type="entry name" value="OXIDOREDUCTASES"/>
    <property type="match status" value="1"/>
</dbReference>
<dbReference type="AlphaFoldDB" id="A0A0R1HAT5"/>
<dbReference type="InterPro" id="IPR050984">
    <property type="entry name" value="Gfo/Idh/MocA_domain"/>
</dbReference>
<evidence type="ECO:0000256" key="2">
    <source>
        <dbReference type="ARBA" id="ARBA00023002"/>
    </source>
</evidence>
<comment type="similarity">
    <text evidence="1">Belongs to the Gfo/Idh/MocA family.</text>
</comment>
<dbReference type="PANTHER" id="PTHR22604:SF105">
    <property type="entry name" value="TRANS-1,2-DIHYDROBENZENE-1,2-DIOL DEHYDROGENASE"/>
    <property type="match status" value="1"/>
</dbReference>
<dbReference type="Proteomes" id="UP000051461">
    <property type="component" value="Unassembled WGS sequence"/>
</dbReference>
<keyword evidence="2" id="KW-0560">Oxidoreductase</keyword>
<dbReference type="Pfam" id="PF22725">
    <property type="entry name" value="GFO_IDH_MocA_C3"/>
    <property type="match status" value="1"/>
</dbReference>
<evidence type="ECO:0000259" key="3">
    <source>
        <dbReference type="Pfam" id="PF01408"/>
    </source>
</evidence>
<dbReference type="Gene3D" id="3.40.50.720">
    <property type="entry name" value="NAD(P)-binding Rossmann-like Domain"/>
    <property type="match status" value="1"/>
</dbReference>
<dbReference type="InterPro" id="IPR036291">
    <property type="entry name" value="NAD(P)-bd_dom_sf"/>
</dbReference>
<dbReference type="SUPFAM" id="SSF55347">
    <property type="entry name" value="Glyceraldehyde-3-phosphate dehydrogenase-like, C-terminal domain"/>
    <property type="match status" value="1"/>
</dbReference>
<dbReference type="SUPFAM" id="SSF51735">
    <property type="entry name" value="NAD(P)-binding Rossmann-fold domains"/>
    <property type="match status" value="1"/>
</dbReference>
<protein>
    <submittedName>
        <fullName evidence="5">Gfo Idh MocA family oxidoreductase</fullName>
    </submittedName>
</protein>
<evidence type="ECO:0000313" key="5">
    <source>
        <dbReference type="EMBL" id="KRK40167.1"/>
    </source>
</evidence>
<proteinExistence type="inferred from homology"/>
<organism evidence="5 6">
    <name type="scientific">Loigolactobacillus bifermentans DSM 20003</name>
    <dbReference type="NCBI Taxonomy" id="1423726"/>
    <lineage>
        <taxon>Bacteria</taxon>
        <taxon>Bacillati</taxon>
        <taxon>Bacillota</taxon>
        <taxon>Bacilli</taxon>
        <taxon>Lactobacillales</taxon>
        <taxon>Lactobacillaceae</taxon>
        <taxon>Loigolactobacillus</taxon>
    </lineage>
</organism>
<feature type="domain" description="GFO/IDH/MocA-like oxidoreductase" evidence="4">
    <location>
        <begin position="130"/>
        <end position="244"/>
    </location>
</feature>
<feature type="domain" description="Gfo/Idh/MocA-like oxidoreductase N-terminal" evidence="3">
    <location>
        <begin position="2"/>
        <end position="120"/>
    </location>
</feature>
<dbReference type="EMBL" id="AZDA01000021">
    <property type="protein sequence ID" value="KRK40167.1"/>
    <property type="molecule type" value="Genomic_DNA"/>
</dbReference>
<dbReference type="Gene3D" id="3.30.360.10">
    <property type="entry name" value="Dihydrodipicolinate Reductase, domain 2"/>
    <property type="match status" value="1"/>
</dbReference>
<comment type="caution">
    <text evidence="5">The sequence shown here is derived from an EMBL/GenBank/DDBJ whole genome shotgun (WGS) entry which is preliminary data.</text>
</comment>
<dbReference type="InterPro" id="IPR055170">
    <property type="entry name" value="GFO_IDH_MocA-like_dom"/>
</dbReference>
<accession>A0A0R1HAT5</accession>
<evidence type="ECO:0000256" key="1">
    <source>
        <dbReference type="ARBA" id="ARBA00010928"/>
    </source>
</evidence>
<dbReference type="InterPro" id="IPR000683">
    <property type="entry name" value="Gfo/Idh/MocA-like_OxRdtase_N"/>
</dbReference>
<name>A0A0R1HAT5_9LACO</name>
<keyword evidence="6" id="KW-1185">Reference proteome</keyword>
<dbReference type="STRING" id="1423726.FC07_GL001369"/>
<evidence type="ECO:0000259" key="4">
    <source>
        <dbReference type="Pfam" id="PF22725"/>
    </source>
</evidence>
<dbReference type="GO" id="GO:0000166">
    <property type="term" value="F:nucleotide binding"/>
    <property type="evidence" value="ECO:0007669"/>
    <property type="project" value="InterPro"/>
</dbReference>
<evidence type="ECO:0000313" key="6">
    <source>
        <dbReference type="Proteomes" id="UP000051461"/>
    </source>
</evidence>
<gene>
    <name evidence="5" type="ORF">FC07_GL001369</name>
</gene>
<dbReference type="PATRIC" id="fig|1423726.3.peg.1414"/>
<sequence length="321" mass="34990">MLRIGIMGVASIAPRFVAGVRASQQAIEVVGVAARDVQRAQAFAAAHQIAHVYPDYQTLVAAPEVDLIYIPLRNREHFAGAKLALENGKHVLLEKPFTLTVAAAESLFALAQQHHCFLMEAQKAVFLPVIQKAQQLIQQGILGEIQSIRSQIGHDGAQRIPWFDDVTVGGGAFRGSAAYPIEVIQTLLDQSVQLVSTQHQAAPGQSDHSAAALLKSPTALIQILITCQITLPSELVLYGTKGYLWLPDFWKSGIGEVHLNDGSVQYLTFPMQSEFTYEIEHAAACIAAGRLTSPVMTPQRTLAATQIIAEFYQREMGENTR</sequence>
<dbReference type="OrthoDB" id="9815825at2"/>
<dbReference type="RefSeq" id="WP_057903861.1">
    <property type="nucleotide sequence ID" value="NZ_AZDA01000021.1"/>
</dbReference>
<reference evidence="5 6" key="1">
    <citation type="journal article" date="2015" name="Genome Announc.">
        <title>Expanding the biotechnology potential of lactobacilli through comparative genomics of 213 strains and associated genera.</title>
        <authorList>
            <person name="Sun Z."/>
            <person name="Harris H.M."/>
            <person name="McCann A."/>
            <person name="Guo C."/>
            <person name="Argimon S."/>
            <person name="Zhang W."/>
            <person name="Yang X."/>
            <person name="Jeffery I.B."/>
            <person name="Cooney J.C."/>
            <person name="Kagawa T.F."/>
            <person name="Liu W."/>
            <person name="Song Y."/>
            <person name="Salvetti E."/>
            <person name="Wrobel A."/>
            <person name="Rasinkangas P."/>
            <person name="Parkhill J."/>
            <person name="Rea M.C."/>
            <person name="O'Sullivan O."/>
            <person name="Ritari J."/>
            <person name="Douillard F.P."/>
            <person name="Paul Ross R."/>
            <person name="Yang R."/>
            <person name="Briner A.E."/>
            <person name="Felis G.E."/>
            <person name="de Vos W.M."/>
            <person name="Barrangou R."/>
            <person name="Klaenhammer T.R."/>
            <person name="Caufield P.W."/>
            <person name="Cui Y."/>
            <person name="Zhang H."/>
            <person name="O'Toole P.W."/>
        </authorList>
    </citation>
    <scope>NUCLEOTIDE SEQUENCE [LARGE SCALE GENOMIC DNA]</scope>
    <source>
        <strain evidence="5 6">DSM 20003</strain>
    </source>
</reference>
<dbReference type="Pfam" id="PF01408">
    <property type="entry name" value="GFO_IDH_MocA"/>
    <property type="match status" value="1"/>
</dbReference>